<proteinExistence type="predicted"/>
<dbReference type="GO" id="GO:0006508">
    <property type="term" value="P:proteolysis"/>
    <property type="evidence" value="ECO:0007669"/>
    <property type="project" value="InterPro"/>
</dbReference>
<dbReference type="InterPro" id="IPR003709">
    <property type="entry name" value="VanY-like_core_dom"/>
</dbReference>
<dbReference type="OrthoDB" id="9792074at2"/>
<dbReference type="GO" id="GO:0008233">
    <property type="term" value="F:peptidase activity"/>
    <property type="evidence" value="ECO:0007669"/>
    <property type="project" value="InterPro"/>
</dbReference>
<evidence type="ECO:0000313" key="4">
    <source>
        <dbReference type="Proteomes" id="UP000034166"/>
    </source>
</evidence>
<accession>A0A0M2SXC2</accession>
<feature type="signal peptide" evidence="1">
    <location>
        <begin position="1"/>
        <end position="20"/>
    </location>
</feature>
<sequence length="268" mass="30425">MKKYIVAALMLFLLTSCSQLESLPGKLPFLSIDKHQQQNGSDHDDEKAEMKSGGPVLDEAYFNVIQETSGKKVIQNPENTLALVNKLFGLPEDYIPADLKRPDVTFPFGEQDLEKSLLREEAADALEEMFEGAKNEGIELYAISGYRSYERQDNLYASEVSKVGEEKAAQVVAVPGTSEHQTGLAMDISSKSAGLRLNEQFGHTEEGRWLAENAHKYGYILRYPKGKEDITGYMYEPWHFRYVGKRAAEEMYKNQLTMEEYFDIVRKI</sequence>
<dbReference type="PROSITE" id="PS51257">
    <property type="entry name" value="PROKAR_LIPOPROTEIN"/>
    <property type="match status" value="1"/>
</dbReference>
<dbReference type="InterPro" id="IPR052179">
    <property type="entry name" value="DD-CPase-like"/>
</dbReference>
<reference evidence="3 4" key="1">
    <citation type="submission" date="2015-04" db="EMBL/GenBank/DDBJ databases">
        <title>Taxonomic description and genome sequence of Bacillus campisalis sp. nov., a novel member of the genus Bacillus isolated from solar saltern.</title>
        <authorList>
            <person name="Mathan Kumar R."/>
            <person name="Kaur G."/>
            <person name="Kumar A."/>
            <person name="Singh N.K."/>
            <person name="Kaur N."/>
            <person name="Kumar N."/>
            <person name="Mayilraj S."/>
        </authorList>
    </citation>
    <scope>NUCLEOTIDE SEQUENCE [LARGE SCALE GENOMIC DNA]</scope>
    <source>
        <strain evidence="3 4">SA2-6</strain>
    </source>
</reference>
<dbReference type="PANTHER" id="PTHR34385:SF1">
    <property type="entry name" value="PEPTIDOGLYCAN L-ALANYL-D-GLUTAMATE ENDOPEPTIDASE CWLK"/>
    <property type="match status" value="1"/>
</dbReference>
<keyword evidence="4" id="KW-1185">Reference proteome</keyword>
<dbReference type="RefSeq" id="WP_046524603.1">
    <property type="nucleotide sequence ID" value="NZ_LAYY01000016.1"/>
</dbReference>
<dbReference type="PANTHER" id="PTHR34385">
    <property type="entry name" value="D-ALANYL-D-ALANINE CARBOXYPEPTIDASE"/>
    <property type="match status" value="1"/>
</dbReference>
<feature type="domain" description="D-alanyl-D-alanine carboxypeptidase-like core" evidence="2">
    <location>
        <begin position="116"/>
        <end position="245"/>
    </location>
</feature>
<dbReference type="EMBL" id="LAYY01000016">
    <property type="protein sequence ID" value="KKK37265.1"/>
    <property type="molecule type" value="Genomic_DNA"/>
</dbReference>
<evidence type="ECO:0000313" key="3">
    <source>
        <dbReference type="EMBL" id="KKK37265.1"/>
    </source>
</evidence>
<dbReference type="AlphaFoldDB" id="A0A0M2SXC2"/>
<evidence type="ECO:0000259" key="2">
    <source>
        <dbReference type="Pfam" id="PF02557"/>
    </source>
</evidence>
<protein>
    <submittedName>
        <fullName evidence="3">Peptidase M15</fullName>
    </submittedName>
</protein>
<dbReference type="CDD" id="cd14852">
    <property type="entry name" value="LD-carboxypeptidase"/>
    <property type="match status" value="1"/>
</dbReference>
<evidence type="ECO:0000256" key="1">
    <source>
        <dbReference type="SAM" id="SignalP"/>
    </source>
</evidence>
<dbReference type="Gene3D" id="3.30.1380.10">
    <property type="match status" value="1"/>
</dbReference>
<gene>
    <name evidence="3" type="ORF">WQ57_15020</name>
</gene>
<dbReference type="InterPro" id="IPR009045">
    <property type="entry name" value="Zn_M74/Hedgehog-like"/>
</dbReference>
<feature type="chain" id="PRO_5005641965" evidence="1">
    <location>
        <begin position="21"/>
        <end position="268"/>
    </location>
</feature>
<comment type="caution">
    <text evidence="3">The sequence shown here is derived from an EMBL/GenBank/DDBJ whole genome shotgun (WGS) entry which is preliminary data.</text>
</comment>
<name>A0A0M2SXC2_9BACI</name>
<dbReference type="PATRIC" id="fig|1408103.3.peg.3379"/>
<organism evidence="3 4">
    <name type="scientific">Mesobacillus campisalis</name>
    <dbReference type="NCBI Taxonomy" id="1408103"/>
    <lineage>
        <taxon>Bacteria</taxon>
        <taxon>Bacillati</taxon>
        <taxon>Bacillota</taxon>
        <taxon>Bacilli</taxon>
        <taxon>Bacillales</taxon>
        <taxon>Bacillaceae</taxon>
        <taxon>Mesobacillus</taxon>
    </lineage>
</organism>
<dbReference type="Pfam" id="PF02557">
    <property type="entry name" value="VanY"/>
    <property type="match status" value="1"/>
</dbReference>
<dbReference type="InterPro" id="IPR058193">
    <property type="entry name" value="VanY/YodJ_core_dom"/>
</dbReference>
<dbReference type="Proteomes" id="UP000034166">
    <property type="component" value="Unassembled WGS sequence"/>
</dbReference>
<dbReference type="SUPFAM" id="SSF55166">
    <property type="entry name" value="Hedgehog/DD-peptidase"/>
    <property type="match status" value="1"/>
</dbReference>
<keyword evidence="1" id="KW-0732">Signal</keyword>